<accession>Q6N167</accession>
<organism evidence="3">
    <name type="scientific">Rhodopseudomonas palustris (strain ATCC BAA-98 / CGA009)</name>
    <dbReference type="NCBI Taxonomy" id="258594"/>
    <lineage>
        <taxon>Bacteria</taxon>
        <taxon>Pseudomonadati</taxon>
        <taxon>Pseudomonadota</taxon>
        <taxon>Alphaproteobacteria</taxon>
        <taxon>Hyphomicrobiales</taxon>
        <taxon>Nitrobacteraceae</taxon>
        <taxon>Rhodopseudomonas</taxon>
    </lineage>
</organism>
<dbReference type="Proteomes" id="UP000001426">
    <property type="component" value="Chromosome"/>
</dbReference>
<feature type="domain" description="Helix-turn-helix" evidence="2">
    <location>
        <begin position="7"/>
        <end position="52"/>
    </location>
</feature>
<dbReference type="RefSeq" id="WP_011160074.1">
    <property type="nucleotide sequence ID" value="NZ_CP116810.1"/>
</dbReference>
<evidence type="ECO:0000313" key="5">
    <source>
        <dbReference type="Proteomes" id="UP000001426"/>
    </source>
</evidence>
<dbReference type="KEGG" id="rpa:TX73_023610"/>
<name>Q6N167_RHOPA</name>
<reference evidence="4" key="3">
    <citation type="submission" date="2022-12" db="EMBL/GenBank/DDBJ databases">
        <title>Complete genome sequence of Rhodopseudomonas palustris CGA0092 and corrections to the R. palustris CGA009 genome sequence.</title>
        <authorList>
            <person name="Mazny B.R."/>
            <person name="Sheff O.F."/>
            <person name="LaSarre B."/>
            <person name="McKinlay A."/>
            <person name="McKinlay J.B."/>
        </authorList>
    </citation>
    <scope>NUCLEOTIDE SEQUENCE</scope>
    <source>
        <strain evidence="4">CGA009</strain>
    </source>
</reference>
<sequence length="99" mass="11319">MIPKQLSEAEAAVVLNLTVSQVRRLRHKGKLGYTPGRPPRIGEDDIEAYLRAVKRRPTLPPPTEPPTPVIEKDSYADIQRRVREKRLKLRLRSSQRSLG</sequence>
<dbReference type="AlphaFoldDB" id="Q6N167"/>
<gene>
    <name evidence="3" type="ordered locus">RPA4542</name>
    <name evidence="4" type="ORF">TX73_023610</name>
</gene>
<evidence type="ECO:0000313" key="3">
    <source>
        <dbReference type="EMBL" id="CAE29982.1"/>
    </source>
</evidence>
<dbReference type="EMBL" id="CP116810">
    <property type="protein sequence ID" value="WCL94748.1"/>
    <property type="molecule type" value="Genomic_DNA"/>
</dbReference>
<dbReference type="EMBL" id="BX572607">
    <property type="protein sequence ID" value="CAE29982.1"/>
    <property type="molecule type" value="Genomic_DNA"/>
</dbReference>
<dbReference type="Pfam" id="PF12728">
    <property type="entry name" value="HTH_17"/>
    <property type="match status" value="1"/>
</dbReference>
<proteinExistence type="predicted"/>
<evidence type="ECO:0000313" key="4">
    <source>
        <dbReference type="EMBL" id="WCL94748.1"/>
    </source>
</evidence>
<dbReference type="GeneID" id="66895695"/>
<keyword evidence="5" id="KW-1185">Reference proteome</keyword>
<evidence type="ECO:0000259" key="2">
    <source>
        <dbReference type="Pfam" id="PF12728"/>
    </source>
</evidence>
<dbReference type="InterPro" id="IPR041657">
    <property type="entry name" value="HTH_17"/>
</dbReference>
<feature type="region of interest" description="Disordered" evidence="1">
    <location>
        <begin position="54"/>
        <end position="77"/>
    </location>
</feature>
<feature type="compositionally biased region" description="Pro residues" evidence="1">
    <location>
        <begin position="58"/>
        <end position="68"/>
    </location>
</feature>
<reference evidence="4" key="1">
    <citation type="submission" date="2003-07" db="EMBL/GenBank/DDBJ databases">
        <authorList>
            <consortium name="Rhodopseudomonas genome consortium"/>
            <person name="Larimer F."/>
            <person name="Harwood C."/>
        </authorList>
    </citation>
    <scope>NUCLEOTIDE SEQUENCE</scope>
    <source>
        <strain evidence="4">CGA009</strain>
    </source>
</reference>
<evidence type="ECO:0000256" key="1">
    <source>
        <dbReference type="SAM" id="MobiDB-lite"/>
    </source>
</evidence>
<protein>
    <recommendedName>
        <fullName evidence="2">Helix-turn-helix domain-containing protein</fullName>
    </recommendedName>
</protein>
<dbReference type="HOGENOM" id="CLU_2318286_0_0_5"/>
<reference evidence="3 5" key="2">
    <citation type="journal article" date="2004" name="Nat. Biotechnol.">
        <title>Complete genome sequence of the metabolically versatile photosynthetic bacterium Rhodopseudomonas palustris.</title>
        <authorList>
            <person name="Larimer F.W."/>
            <person name="Chain P."/>
            <person name="Hauser L."/>
            <person name="Lamerdin J."/>
            <person name="Malfatti S."/>
            <person name="Do L."/>
            <person name="Land M.L."/>
            <person name="Pelletier D.A."/>
            <person name="Beatty J.T."/>
            <person name="Lang A.S."/>
            <person name="Tabita F.R."/>
            <person name="Gibson J.L."/>
            <person name="Hanson T.E."/>
            <person name="Bobst C."/>
            <person name="Torres J.L."/>
            <person name="Peres C."/>
            <person name="Harrison F.H."/>
            <person name="Gibson J."/>
            <person name="Harwood C.S."/>
        </authorList>
    </citation>
    <scope>NUCLEOTIDE SEQUENCE [LARGE SCALE GENOMIC DNA]</scope>
    <source>
        <strain evidence="5">ATCC BAA-98 / CGA009</strain>
        <strain evidence="3">CGA009</strain>
    </source>
</reference>